<evidence type="ECO:0000259" key="5">
    <source>
        <dbReference type="Pfam" id="PF23598"/>
    </source>
</evidence>
<keyword evidence="6" id="KW-1185">Reference proteome</keyword>
<dbReference type="GeneID" id="107430143"/>
<sequence length="447" mass="51449">MSQKFAPNLTSLLMRETAIETVPPSIGYLSGLVKLDLGFCKRLKSLPTSICHLKSLEELDLTGCEKLKTFPEILEPMEHLRNLCLDFSGIKELPKSVENLVSLKDLFIEGCKDLKFLPNSLCNLRNLEKIWLLVCSKVQKLPSLPPSLRQLKLDDCERLKSLPELPSLCLSLSASSCTSLENISDWRAPLLQHLGDIIEYASYEDYIDFYGCAKLDQNTHNTMIAHRAVIQILARIKFGRVTTYHSFCYPGDEIPVWFNHQTCGSSINNIMLPPYWNNDDFLALAFCIVFHWNKIDNNRMLIPSCTLNFKTIDDGSLYEYHDYTSSCKYNKFSSDHVFIWYVERRSLESSEEMDGLDWPSTCSTEASFHVSHSFSDYVNNNESEYDEIKKFGVRFVYKQDMERCDAETERKNKRSFNECCESSGSETVGFLEEEDEDESHSKKLKLM</sequence>
<protein>
    <submittedName>
        <fullName evidence="7">Disease resistance-like protein DSC1</fullName>
    </submittedName>
</protein>
<dbReference type="Pfam" id="PF20160">
    <property type="entry name" value="C-JID"/>
    <property type="match status" value="1"/>
</dbReference>
<dbReference type="PANTHER" id="PTHR45752:SF195">
    <property type="entry name" value="LEUCINE-RICH REPEAT (LRR) FAMILY PROTEIN-RELATED"/>
    <property type="match status" value="1"/>
</dbReference>
<feature type="domain" description="C-JID" evidence="4">
    <location>
        <begin position="250"/>
        <end position="402"/>
    </location>
</feature>
<dbReference type="InterPro" id="IPR050715">
    <property type="entry name" value="LRR-SigEffector_domain"/>
</dbReference>
<evidence type="ECO:0000256" key="3">
    <source>
        <dbReference type="SAM" id="MobiDB-lite"/>
    </source>
</evidence>
<dbReference type="InterPro" id="IPR055414">
    <property type="entry name" value="LRR_R13L4/SHOC2-like"/>
</dbReference>
<dbReference type="InterPro" id="IPR045344">
    <property type="entry name" value="C-JID"/>
</dbReference>
<keyword evidence="1" id="KW-0433">Leucine-rich repeat</keyword>
<evidence type="ECO:0000313" key="7">
    <source>
        <dbReference type="RefSeq" id="XP_060674203.1"/>
    </source>
</evidence>
<dbReference type="SUPFAM" id="SSF52047">
    <property type="entry name" value="RNI-like"/>
    <property type="match status" value="1"/>
</dbReference>
<organism evidence="6 7">
    <name type="scientific">Ziziphus jujuba</name>
    <name type="common">Chinese jujube</name>
    <name type="synonym">Ziziphus sativa</name>
    <dbReference type="NCBI Taxonomy" id="326968"/>
    <lineage>
        <taxon>Eukaryota</taxon>
        <taxon>Viridiplantae</taxon>
        <taxon>Streptophyta</taxon>
        <taxon>Embryophyta</taxon>
        <taxon>Tracheophyta</taxon>
        <taxon>Spermatophyta</taxon>
        <taxon>Magnoliopsida</taxon>
        <taxon>eudicotyledons</taxon>
        <taxon>Gunneridae</taxon>
        <taxon>Pentapetalae</taxon>
        <taxon>rosids</taxon>
        <taxon>fabids</taxon>
        <taxon>Rosales</taxon>
        <taxon>Rhamnaceae</taxon>
        <taxon>Paliureae</taxon>
        <taxon>Ziziphus</taxon>
    </lineage>
</organism>
<keyword evidence="2" id="KW-0677">Repeat</keyword>
<evidence type="ECO:0000313" key="6">
    <source>
        <dbReference type="Proteomes" id="UP001652623"/>
    </source>
</evidence>
<reference evidence="7" key="1">
    <citation type="submission" date="2025-08" db="UniProtKB">
        <authorList>
            <consortium name="RefSeq"/>
        </authorList>
    </citation>
    <scope>IDENTIFICATION</scope>
    <source>
        <tissue evidence="7">Seedling</tissue>
    </source>
</reference>
<dbReference type="InterPro" id="IPR032675">
    <property type="entry name" value="LRR_dom_sf"/>
</dbReference>
<feature type="region of interest" description="Disordered" evidence="3">
    <location>
        <begin position="408"/>
        <end position="447"/>
    </location>
</feature>
<gene>
    <name evidence="7" type="primary">LOC107430143</name>
</gene>
<evidence type="ECO:0000256" key="1">
    <source>
        <dbReference type="ARBA" id="ARBA00022614"/>
    </source>
</evidence>
<name>A0ABM4ABU8_ZIZJJ</name>
<dbReference type="Pfam" id="PF23598">
    <property type="entry name" value="LRR_14"/>
    <property type="match status" value="1"/>
</dbReference>
<evidence type="ECO:0000256" key="2">
    <source>
        <dbReference type="ARBA" id="ARBA00022737"/>
    </source>
</evidence>
<evidence type="ECO:0000259" key="4">
    <source>
        <dbReference type="Pfam" id="PF20160"/>
    </source>
</evidence>
<dbReference type="RefSeq" id="XP_060674203.1">
    <property type="nucleotide sequence ID" value="XM_060818220.1"/>
</dbReference>
<proteinExistence type="predicted"/>
<feature type="domain" description="Disease resistance R13L4/SHOC-2-like LRR" evidence="5">
    <location>
        <begin position="12"/>
        <end position="172"/>
    </location>
</feature>
<dbReference type="Gene3D" id="3.80.10.10">
    <property type="entry name" value="Ribonuclease Inhibitor"/>
    <property type="match status" value="1"/>
</dbReference>
<accession>A0ABM4ABU8</accession>
<dbReference type="PANTHER" id="PTHR45752">
    <property type="entry name" value="LEUCINE-RICH REPEAT-CONTAINING"/>
    <property type="match status" value="1"/>
</dbReference>
<dbReference type="Proteomes" id="UP001652623">
    <property type="component" value="Chromosome 6"/>
</dbReference>